<dbReference type="GO" id="GO:0045087">
    <property type="term" value="P:innate immune response"/>
    <property type="evidence" value="ECO:0007669"/>
    <property type="project" value="UniProtKB-KW"/>
</dbReference>
<dbReference type="InterPro" id="IPR036505">
    <property type="entry name" value="Amidase/PGRP_sf"/>
</dbReference>
<dbReference type="AlphaFoldDB" id="A0AAV1L3E9"/>
<dbReference type="EMBL" id="CAVLGL010000082">
    <property type="protein sequence ID" value="CAK1588557.1"/>
    <property type="molecule type" value="Genomic_DNA"/>
</dbReference>
<dbReference type="SMART" id="SM00701">
    <property type="entry name" value="PGRP"/>
    <property type="match status" value="1"/>
</dbReference>
<dbReference type="GO" id="GO:0008270">
    <property type="term" value="F:zinc ion binding"/>
    <property type="evidence" value="ECO:0007669"/>
    <property type="project" value="InterPro"/>
</dbReference>
<dbReference type="InterPro" id="IPR006619">
    <property type="entry name" value="PGRP_domain_met/bac"/>
</dbReference>
<accession>A0AAV1L3E9</accession>
<dbReference type="Proteomes" id="UP001314205">
    <property type="component" value="Unassembled WGS sequence"/>
</dbReference>
<dbReference type="GO" id="GO:0008745">
    <property type="term" value="F:N-acetylmuramoyl-L-alanine amidase activity"/>
    <property type="evidence" value="ECO:0007669"/>
    <property type="project" value="InterPro"/>
</dbReference>
<organism evidence="6 7">
    <name type="scientific">Parnassius mnemosyne</name>
    <name type="common">clouded apollo</name>
    <dbReference type="NCBI Taxonomy" id="213953"/>
    <lineage>
        <taxon>Eukaryota</taxon>
        <taxon>Metazoa</taxon>
        <taxon>Ecdysozoa</taxon>
        <taxon>Arthropoda</taxon>
        <taxon>Hexapoda</taxon>
        <taxon>Insecta</taxon>
        <taxon>Pterygota</taxon>
        <taxon>Neoptera</taxon>
        <taxon>Endopterygota</taxon>
        <taxon>Lepidoptera</taxon>
        <taxon>Glossata</taxon>
        <taxon>Ditrysia</taxon>
        <taxon>Papilionoidea</taxon>
        <taxon>Papilionidae</taxon>
        <taxon>Parnassiinae</taxon>
        <taxon>Parnassini</taxon>
        <taxon>Parnassius</taxon>
        <taxon>Driopa</taxon>
    </lineage>
</organism>
<dbReference type="SUPFAM" id="SSF55846">
    <property type="entry name" value="N-acetylmuramoyl-L-alanine amidase-like"/>
    <property type="match status" value="1"/>
</dbReference>
<keyword evidence="7" id="KW-1185">Reference proteome</keyword>
<proteinExistence type="inferred from homology"/>
<evidence type="ECO:0000313" key="6">
    <source>
        <dbReference type="EMBL" id="CAK1588557.1"/>
    </source>
</evidence>
<comment type="similarity">
    <text evidence="1">Belongs to the N-acetylmuramoyl-L-alanine amidase 2 family.</text>
</comment>
<comment type="caution">
    <text evidence="6">The sequence shown here is derived from an EMBL/GenBank/DDBJ whole genome shotgun (WGS) entry which is preliminary data.</text>
</comment>
<dbReference type="CDD" id="cd06583">
    <property type="entry name" value="PGRP"/>
    <property type="match status" value="1"/>
</dbReference>
<dbReference type="PANTHER" id="PTHR11022:SF41">
    <property type="entry name" value="PEPTIDOGLYCAN-RECOGNITION PROTEIN LC-RELATED"/>
    <property type="match status" value="1"/>
</dbReference>
<dbReference type="PANTHER" id="PTHR11022">
    <property type="entry name" value="PEPTIDOGLYCAN RECOGNITION PROTEIN"/>
    <property type="match status" value="1"/>
</dbReference>
<keyword evidence="4" id="KW-0472">Membrane</keyword>
<dbReference type="Pfam" id="PF01510">
    <property type="entry name" value="Amidase_2"/>
    <property type="match status" value="1"/>
</dbReference>
<evidence type="ECO:0000313" key="7">
    <source>
        <dbReference type="Proteomes" id="UP001314205"/>
    </source>
</evidence>
<sequence length="231" mass="26233">MPFPVYVRNIVKNSSRAEKLCCLVALPVLITCVTLIVLFAVQANNNPEALHSVTVGLKEPWYLRRGDWHAMSPHRIEFLELPVSYVIIGHAASHYCNQLYPCIEQMLLIQEAFMRRGMNDIGPNFLVGGNGYVFEGRGANVLGAMVTSWNKKSITIMFMGNYVVDMPDQAQFDHINVLLDVLVKERVLRSNYTLYAQCQVKPHTYAPGRHITERMKNFPHWNPVNISGCLI</sequence>
<protein>
    <recommendedName>
        <fullName evidence="5">Peptidoglycan recognition protein family domain-containing protein</fullName>
    </recommendedName>
</protein>
<dbReference type="Gene3D" id="3.40.80.10">
    <property type="entry name" value="Peptidoglycan recognition protein-like"/>
    <property type="match status" value="1"/>
</dbReference>
<evidence type="ECO:0000256" key="1">
    <source>
        <dbReference type="ARBA" id="ARBA00007553"/>
    </source>
</evidence>
<evidence type="ECO:0000256" key="4">
    <source>
        <dbReference type="SAM" id="Phobius"/>
    </source>
</evidence>
<dbReference type="InterPro" id="IPR015510">
    <property type="entry name" value="PGRP"/>
</dbReference>
<keyword evidence="2" id="KW-0399">Innate immunity</keyword>
<evidence type="ECO:0000256" key="2">
    <source>
        <dbReference type="ARBA" id="ARBA00022588"/>
    </source>
</evidence>
<keyword evidence="4" id="KW-0812">Transmembrane</keyword>
<evidence type="ECO:0000256" key="3">
    <source>
        <dbReference type="ARBA" id="ARBA00022859"/>
    </source>
</evidence>
<name>A0AAV1L3E9_9NEOP</name>
<keyword evidence="4" id="KW-1133">Transmembrane helix</keyword>
<gene>
    <name evidence="6" type="ORF">PARMNEM_LOCUS9180</name>
</gene>
<dbReference type="InterPro" id="IPR002502">
    <property type="entry name" value="Amidase_domain"/>
</dbReference>
<dbReference type="GO" id="GO:0009253">
    <property type="term" value="P:peptidoglycan catabolic process"/>
    <property type="evidence" value="ECO:0007669"/>
    <property type="project" value="InterPro"/>
</dbReference>
<feature type="domain" description="Peptidoglycan recognition protein family" evidence="5">
    <location>
        <begin position="60"/>
        <end position="201"/>
    </location>
</feature>
<reference evidence="6 7" key="1">
    <citation type="submission" date="2023-11" db="EMBL/GenBank/DDBJ databases">
        <authorList>
            <person name="Hedman E."/>
            <person name="Englund M."/>
            <person name="Stromberg M."/>
            <person name="Nyberg Akerstrom W."/>
            <person name="Nylinder S."/>
            <person name="Jareborg N."/>
            <person name="Kallberg Y."/>
            <person name="Kronander E."/>
        </authorList>
    </citation>
    <scope>NUCLEOTIDE SEQUENCE [LARGE SCALE GENOMIC DNA]</scope>
</reference>
<evidence type="ECO:0000259" key="5">
    <source>
        <dbReference type="SMART" id="SM00701"/>
    </source>
</evidence>
<feature type="transmembrane region" description="Helical" evidence="4">
    <location>
        <begin position="20"/>
        <end position="41"/>
    </location>
</feature>
<keyword evidence="3" id="KW-0391">Immunity</keyword>